<dbReference type="AlphaFoldDB" id="A0A9P0JTD1"/>
<proteinExistence type="predicted"/>
<accession>A0A9P0JTD1</accession>
<feature type="region of interest" description="Disordered" evidence="1">
    <location>
        <begin position="145"/>
        <end position="237"/>
    </location>
</feature>
<protein>
    <submittedName>
        <fullName evidence="2">Uncharacterized protein</fullName>
    </submittedName>
</protein>
<evidence type="ECO:0000313" key="3">
    <source>
        <dbReference type="Proteomes" id="UP001152888"/>
    </source>
</evidence>
<name>A0A9P0JTD1_ACAOB</name>
<feature type="compositionally biased region" description="Basic and acidic residues" evidence="1">
    <location>
        <begin position="1"/>
        <end position="30"/>
    </location>
</feature>
<evidence type="ECO:0000256" key="1">
    <source>
        <dbReference type="SAM" id="MobiDB-lite"/>
    </source>
</evidence>
<keyword evidence="3" id="KW-1185">Reference proteome</keyword>
<gene>
    <name evidence="2" type="ORF">ACAOBT_LOCUS3528</name>
</gene>
<sequence length="258" mass="28312">MEDIHREFDSKSPQMRREGDSVDDFEHLGHDSSPLGHANPPVGDLLDMQCSEPAKIDTGSENTGLAFTGVSFQPSKTVEDPLSQKMDSNLLEMGDAVPQNARQPAPEPKLDDFMHGEDFLPRDHLQDRQNILKTFMENERQVMEDIEKLHSKNPDRDLLDKYSDSDDDEFVLTPISAPTSAPPPVPSYVPAAPAPVKEKTPEPPVKEKTPEPPAKPASAPVEPPQKEAPQKGLEVKAKIAPADAEAIFKKMGLGKARG</sequence>
<feature type="compositionally biased region" description="Basic and acidic residues" evidence="1">
    <location>
        <begin position="145"/>
        <end position="164"/>
    </location>
</feature>
<feature type="region of interest" description="Disordered" evidence="1">
    <location>
        <begin position="1"/>
        <end position="47"/>
    </location>
</feature>
<organism evidence="2 3">
    <name type="scientific">Acanthoscelides obtectus</name>
    <name type="common">Bean weevil</name>
    <name type="synonym">Bruchus obtectus</name>
    <dbReference type="NCBI Taxonomy" id="200917"/>
    <lineage>
        <taxon>Eukaryota</taxon>
        <taxon>Metazoa</taxon>
        <taxon>Ecdysozoa</taxon>
        <taxon>Arthropoda</taxon>
        <taxon>Hexapoda</taxon>
        <taxon>Insecta</taxon>
        <taxon>Pterygota</taxon>
        <taxon>Neoptera</taxon>
        <taxon>Endopterygota</taxon>
        <taxon>Coleoptera</taxon>
        <taxon>Polyphaga</taxon>
        <taxon>Cucujiformia</taxon>
        <taxon>Chrysomeloidea</taxon>
        <taxon>Chrysomelidae</taxon>
        <taxon>Bruchinae</taxon>
        <taxon>Bruchini</taxon>
        <taxon>Acanthoscelides</taxon>
    </lineage>
</organism>
<feature type="compositionally biased region" description="Basic and acidic residues" evidence="1">
    <location>
        <begin position="224"/>
        <end position="237"/>
    </location>
</feature>
<comment type="caution">
    <text evidence="2">The sequence shown here is derived from an EMBL/GenBank/DDBJ whole genome shotgun (WGS) entry which is preliminary data.</text>
</comment>
<dbReference type="OrthoDB" id="6734914at2759"/>
<dbReference type="EMBL" id="CAKOFQ010006686">
    <property type="protein sequence ID" value="CAH1960069.1"/>
    <property type="molecule type" value="Genomic_DNA"/>
</dbReference>
<dbReference type="Proteomes" id="UP001152888">
    <property type="component" value="Unassembled WGS sequence"/>
</dbReference>
<reference evidence="2" key="1">
    <citation type="submission" date="2022-03" db="EMBL/GenBank/DDBJ databases">
        <authorList>
            <person name="Sayadi A."/>
        </authorList>
    </citation>
    <scope>NUCLEOTIDE SEQUENCE</scope>
</reference>
<feature type="compositionally biased region" description="Basic and acidic residues" evidence="1">
    <location>
        <begin position="196"/>
        <end position="210"/>
    </location>
</feature>
<evidence type="ECO:0000313" key="2">
    <source>
        <dbReference type="EMBL" id="CAH1960069.1"/>
    </source>
</evidence>